<gene>
    <name evidence="3" type="ORF">SPHA_6001</name>
</gene>
<name>A0A812AX68_ACAPH</name>
<feature type="transmembrane region" description="Helical" evidence="2">
    <location>
        <begin position="45"/>
        <end position="72"/>
    </location>
</feature>
<organism evidence="3 4">
    <name type="scientific">Acanthosepion pharaonis</name>
    <name type="common">Pharaoh cuttlefish</name>
    <name type="synonym">Sepia pharaonis</name>
    <dbReference type="NCBI Taxonomy" id="158019"/>
    <lineage>
        <taxon>Eukaryota</taxon>
        <taxon>Metazoa</taxon>
        <taxon>Spiralia</taxon>
        <taxon>Lophotrochozoa</taxon>
        <taxon>Mollusca</taxon>
        <taxon>Cephalopoda</taxon>
        <taxon>Coleoidea</taxon>
        <taxon>Decapodiformes</taxon>
        <taxon>Sepiida</taxon>
        <taxon>Sepiina</taxon>
        <taxon>Sepiidae</taxon>
        <taxon>Acanthosepion</taxon>
    </lineage>
</organism>
<dbReference type="EMBL" id="CAHIKZ030000198">
    <property type="protein sequence ID" value="CAE1159572.1"/>
    <property type="molecule type" value="Genomic_DNA"/>
</dbReference>
<feature type="compositionally biased region" description="Polar residues" evidence="1">
    <location>
        <begin position="194"/>
        <end position="205"/>
    </location>
</feature>
<evidence type="ECO:0000313" key="4">
    <source>
        <dbReference type="Proteomes" id="UP000597762"/>
    </source>
</evidence>
<keyword evidence="2" id="KW-0472">Membrane</keyword>
<evidence type="ECO:0000313" key="3">
    <source>
        <dbReference type="EMBL" id="CAE1159572.1"/>
    </source>
</evidence>
<reference evidence="3" key="1">
    <citation type="submission" date="2021-01" db="EMBL/GenBank/DDBJ databases">
        <authorList>
            <person name="Li R."/>
            <person name="Bekaert M."/>
        </authorList>
    </citation>
    <scope>NUCLEOTIDE SEQUENCE</scope>
    <source>
        <strain evidence="3">Farmed</strain>
    </source>
</reference>
<evidence type="ECO:0000256" key="2">
    <source>
        <dbReference type="SAM" id="Phobius"/>
    </source>
</evidence>
<evidence type="ECO:0000256" key="1">
    <source>
        <dbReference type="SAM" id="MobiDB-lite"/>
    </source>
</evidence>
<keyword evidence="2" id="KW-1133">Transmembrane helix</keyword>
<keyword evidence="2" id="KW-0812">Transmembrane</keyword>
<feature type="region of interest" description="Disordered" evidence="1">
    <location>
        <begin position="222"/>
        <end position="247"/>
    </location>
</feature>
<proteinExistence type="predicted"/>
<dbReference type="AlphaFoldDB" id="A0A812AX68"/>
<sequence>MTHLETNFILAYRPFAVSFAQLRWWRLLFEFIDTRRARHLKSICLSIYLSIYVSIYVSMIYLCMYLCIYLPMYLCIYLSMYLSIYVSMYLSMYLCIYDLSMYVSMYVSIFLCTYLCISLCIYRFCVPRRPTVSCTRGTGFAGVWKPTQPRRFPCRRTTSSRRVVFSASGKKKKSGREGGHCQRGKSASLLPPVTSGSRRASSTQPIRLETGTEVSWPFASQRKRESPCEGTGPEVVPAGSSHFLPPPGRARFRQRSPSSAYVARLGSGCHRQAVTLASLSLIYSIIIVKLLLISLCY</sequence>
<dbReference type="Proteomes" id="UP000597762">
    <property type="component" value="Unassembled WGS sequence"/>
</dbReference>
<feature type="region of interest" description="Disordered" evidence="1">
    <location>
        <begin position="165"/>
        <end position="206"/>
    </location>
</feature>
<protein>
    <submittedName>
        <fullName evidence="3">Uncharacterized protein</fullName>
    </submittedName>
</protein>
<feature type="transmembrane region" description="Helical" evidence="2">
    <location>
        <begin position="78"/>
        <end position="96"/>
    </location>
</feature>
<feature type="transmembrane region" description="Helical" evidence="2">
    <location>
        <begin position="103"/>
        <end position="124"/>
    </location>
</feature>
<comment type="caution">
    <text evidence="3">The sequence shown here is derived from an EMBL/GenBank/DDBJ whole genome shotgun (WGS) entry which is preliminary data.</text>
</comment>
<feature type="transmembrane region" description="Helical" evidence="2">
    <location>
        <begin position="273"/>
        <end position="292"/>
    </location>
</feature>
<accession>A0A812AX68</accession>
<keyword evidence="4" id="KW-1185">Reference proteome</keyword>
<dbReference type="OrthoDB" id="6282070at2759"/>